<evidence type="ECO:0000313" key="2">
    <source>
        <dbReference type="EMBL" id="WPC07224.1"/>
    </source>
</evidence>
<dbReference type="EMBL" id="CP137892">
    <property type="protein sequence ID" value="WPC07224.1"/>
    <property type="molecule type" value="Genomic_DNA"/>
</dbReference>
<protein>
    <submittedName>
        <fullName evidence="2">Uncharacterized protein</fullName>
    </submittedName>
</protein>
<evidence type="ECO:0000313" key="3">
    <source>
        <dbReference type="Proteomes" id="UP001305928"/>
    </source>
</evidence>
<dbReference type="RefSeq" id="WP_318646399.1">
    <property type="nucleotide sequence ID" value="NZ_CP137892.1"/>
</dbReference>
<name>A0ABZ0Q3K1_9PSED</name>
<reference evidence="2 3" key="1">
    <citation type="submission" date="2023-11" db="EMBL/GenBank/DDBJ databases">
        <title>Complete genome of Pseudomonas benzenivorans BA3361.</title>
        <authorList>
            <person name="Shin S.Y."/>
            <person name="Song J."/>
            <person name="Kang H."/>
        </authorList>
    </citation>
    <scope>NUCLEOTIDE SEQUENCE [LARGE SCALE GENOMIC DNA]</scope>
    <source>
        <strain evidence="2 3">HNIBRBA3361</strain>
    </source>
</reference>
<feature type="transmembrane region" description="Helical" evidence="1">
    <location>
        <begin position="12"/>
        <end position="35"/>
    </location>
</feature>
<proteinExistence type="predicted"/>
<keyword evidence="3" id="KW-1185">Reference proteome</keyword>
<sequence>MAPVTASARKPFLKIICDIALLLHMVGVSTATFLVGCSKWHEQMACHGFLPGNQPAEKEVFAKKPEVLDRHFLIPDKPEPIMAIRPIDAVYFR</sequence>
<accession>A0ABZ0Q3K1</accession>
<evidence type="ECO:0000256" key="1">
    <source>
        <dbReference type="SAM" id="Phobius"/>
    </source>
</evidence>
<keyword evidence="1" id="KW-0812">Transmembrane</keyword>
<gene>
    <name evidence="2" type="ORF">SBP02_03490</name>
</gene>
<dbReference type="Proteomes" id="UP001305928">
    <property type="component" value="Chromosome"/>
</dbReference>
<keyword evidence="1" id="KW-0472">Membrane</keyword>
<organism evidence="2 3">
    <name type="scientific">Pseudomonas benzenivorans</name>
    <dbReference type="NCBI Taxonomy" id="556533"/>
    <lineage>
        <taxon>Bacteria</taxon>
        <taxon>Pseudomonadati</taxon>
        <taxon>Pseudomonadota</taxon>
        <taxon>Gammaproteobacteria</taxon>
        <taxon>Pseudomonadales</taxon>
        <taxon>Pseudomonadaceae</taxon>
        <taxon>Pseudomonas</taxon>
    </lineage>
</organism>
<keyword evidence="1" id="KW-1133">Transmembrane helix</keyword>